<feature type="domain" description="DUF7619" evidence="2">
    <location>
        <begin position="693"/>
        <end position="828"/>
    </location>
</feature>
<dbReference type="EMBL" id="FOXS01000002">
    <property type="protein sequence ID" value="SFQ28187.1"/>
    <property type="molecule type" value="Genomic_DNA"/>
</dbReference>
<dbReference type="Proteomes" id="UP000199029">
    <property type="component" value="Unassembled WGS sequence"/>
</dbReference>
<sequence length="925" mass="96712">MKILHPRFLFALLLLLLGSRSELWAQSFAWARVAGGTVDTAYVRAQASATDAAGNTYIIVNFTNSVLIGTIQLTAPGQRALAVVKYDLAGRLEWAKPLVNISNPHLAADNVAGGVFVVAVNDGGGTWDGAPVPTATGASFYAKCSANGALQWSNSLPVPYYSYTVGDESVVTDASGNAYVSGTVRTASSVGGTLVDASQNYVFKTDGGGAIQWVQVVHGTSTTTPFNYLKLGPKPAGGCLISGFFDTTGLYLGSGTGTPLLTGTTLQYGTVSSFDAAGTHQWSRLVGTGLPPIQQASASIAALAADASGNVYATGEASGNFQVGSTTINGFMLLKYDAAGALQWVRTATPGGGYSSGRLLTVTSSGPTVVVQGFVTVGTLTLRAPFNFVHFNDQGLPQWVTADAYVPQPAATTPYFVPTGMGSDAQGNMYPVGSSSFSYAVTLPAVQLGAQTAVGTGAIVARLNAYANTLRGNVYFDANANGVQDSGEGVFPRQTTGVLEQGTATIYSPVGPDGVLQVYADPGAYTLRLGSLPAHYTVSQPVSGAYTGSFSGSNQLVSGQNFGIAPIANLPDLRITLTPYNLPRAGETTQYRLTLENVGTTTLPAGSVTLTLDALAQYIRSTPSGTVSGQVIRWNYGALAPFNQLNYDVLWSLPVTIPLATPLTTTAAAPVTGDVAPNDNTVALAQTVVGPYDPNSIEVNYEFLTPAQVTAQQPLDYTIHFQNLGTASATTVILSDTLDFRKLNLNSLLVIAQSHNCVWSLTSNGLLTVRFPNINLPESSADEMGSQGFVRFRVQPRSTLTVGEIVPNEAGIVFDYNEPVITNTATTTVFLATATLVRHDATAAWTAYPNPATDVVTVSADLATAGPVRIELIDALGRTVRQQTLQAPAGALRQTLDLRGLAAGVYVLRLTPPTGSSFTRRLVHE</sequence>
<evidence type="ECO:0000313" key="3">
    <source>
        <dbReference type="EMBL" id="SFQ28187.1"/>
    </source>
</evidence>
<dbReference type="OrthoDB" id="1524003at2"/>
<dbReference type="InterPro" id="IPR047589">
    <property type="entry name" value="DUF11_rpt"/>
</dbReference>
<evidence type="ECO:0000259" key="1">
    <source>
        <dbReference type="Pfam" id="PF18962"/>
    </source>
</evidence>
<dbReference type="InterPro" id="IPR055353">
    <property type="entry name" value="DUF7619"/>
</dbReference>
<evidence type="ECO:0000313" key="4">
    <source>
        <dbReference type="Proteomes" id="UP000199029"/>
    </source>
</evidence>
<dbReference type="NCBIfam" id="TIGR01451">
    <property type="entry name" value="B_ant_repeat"/>
    <property type="match status" value="1"/>
</dbReference>
<proteinExistence type="predicted"/>
<dbReference type="Pfam" id="PF18962">
    <property type="entry name" value="Por_Secre_tail"/>
    <property type="match status" value="1"/>
</dbReference>
<dbReference type="STRING" id="1227077.SAMN04515668_1704"/>
<dbReference type="RefSeq" id="WP_092671068.1">
    <property type="nucleotide sequence ID" value="NZ_FOXS01000002.1"/>
</dbReference>
<reference evidence="4" key="1">
    <citation type="submission" date="2016-10" db="EMBL/GenBank/DDBJ databases">
        <authorList>
            <person name="Varghese N."/>
            <person name="Submissions S."/>
        </authorList>
    </citation>
    <scope>NUCLEOTIDE SEQUENCE [LARGE SCALE GENOMIC DNA]</scope>
    <source>
        <strain evidence="4">OR362-8,ATCC BAA-1266,JCM 13504</strain>
    </source>
</reference>
<dbReference type="InterPro" id="IPR026444">
    <property type="entry name" value="Secre_tail"/>
</dbReference>
<evidence type="ECO:0000259" key="2">
    <source>
        <dbReference type="Pfam" id="PF24595"/>
    </source>
</evidence>
<name>A0A1I5X976_HYMAR</name>
<accession>A0A1I5X976</accession>
<dbReference type="NCBIfam" id="TIGR04183">
    <property type="entry name" value="Por_Secre_tail"/>
    <property type="match status" value="1"/>
</dbReference>
<gene>
    <name evidence="3" type="ORF">SAMN04515668_1704</name>
</gene>
<dbReference type="AlphaFoldDB" id="A0A1I5X976"/>
<keyword evidence="4" id="KW-1185">Reference proteome</keyword>
<dbReference type="Pfam" id="PF06739">
    <property type="entry name" value="SBBP"/>
    <property type="match status" value="1"/>
</dbReference>
<dbReference type="Pfam" id="PF24595">
    <property type="entry name" value="DUF7619"/>
    <property type="match status" value="1"/>
</dbReference>
<dbReference type="InterPro" id="IPR010620">
    <property type="entry name" value="SBBP_repeat"/>
</dbReference>
<feature type="domain" description="Secretion system C-terminal sorting" evidence="1">
    <location>
        <begin position="848"/>
        <end position="918"/>
    </location>
</feature>
<protein>
    <submittedName>
        <fullName evidence="3">Conserved repeat domain-containing protein/Por secretion system C-terminal sorting domain-containing protein</fullName>
    </submittedName>
</protein>
<organism evidence="3 4">
    <name type="scientific">Hymenobacter arizonensis</name>
    <name type="common">Siccationidurans arizonensis</name>
    <dbReference type="NCBI Taxonomy" id="1227077"/>
    <lineage>
        <taxon>Bacteria</taxon>
        <taxon>Pseudomonadati</taxon>
        <taxon>Bacteroidota</taxon>
        <taxon>Cytophagia</taxon>
        <taxon>Cytophagales</taxon>
        <taxon>Hymenobacteraceae</taxon>
        <taxon>Hymenobacter</taxon>
    </lineage>
</organism>